<proteinExistence type="evidence at protein level"/>
<dbReference type="UCSC" id="F13A2.4">
    <property type="organism name" value="c. elegans"/>
</dbReference>
<organism evidence="2 3">
    <name type="scientific">Caenorhabditis elegans</name>
    <dbReference type="NCBI Taxonomy" id="6239"/>
    <lineage>
        <taxon>Eukaryota</taxon>
        <taxon>Metazoa</taxon>
        <taxon>Ecdysozoa</taxon>
        <taxon>Nematoda</taxon>
        <taxon>Chromadorea</taxon>
        <taxon>Rhabditida</taxon>
        <taxon>Rhabditina</taxon>
        <taxon>Rhabditomorpha</taxon>
        <taxon>Rhabditoidea</taxon>
        <taxon>Rhabditidae</taxon>
        <taxon>Peloderinae</taxon>
        <taxon>Caenorhabditis</taxon>
    </lineage>
</organism>
<dbReference type="PIR" id="B89026">
    <property type="entry name" value="B89026"/>
</dbReference>
<dbReference type="EMBL" id="BX284605">
    <property type="protein sequence ID" value="CCD69366.1"/>
    <property type="molecule type" value="Genomic_DNA"/>
</dbReference>
<dbReference type="InParanoid" id="O16893"/>
<dbReference type="IntAct" id="O16893">
    <property type="interactions" value="1"/>
</dbReference>
<reference evidence="2 3" key="1">
    <citation type="journal article" date="1998" name="Science">
        <title>Genome sequence of the nematode C. elegans: a platform for investigating biology.</title>
        <authorList>
            <consortium name="The C. elegans sequencing consortium"/>
            <person name="Sulson J.E."/>
            <person name="Waterston R."/>
        </authorList>
    </citation>
    <scope>NUCLEOTIDE SEQUENCE [LARGE SCALE GENOMIC DNA]</scope>
    <source>
        <strain evidence="2 3">Bristol N2</strain>
    </source>
</reference>
<feature type="compositionally biased region" description="Basic and acidic residues" evidence="1">
    <location>
        <begin position="81"/>
        <end position="90"/>
    </location>
</feature>
<comment type="interaction">
    <interactant intactId="EBI-2416091">
        <id>O16893</id>
    </interactant>
    <interactant intactId="EBI-2416085">
        <id>P34437</id>
        <label>F44E2.7</label>
    </interactant>
    <organismsDiffer>false</organismsDiffer>
    <experiments>4</experiments>
</comment>
<dbReference type="eggNOG" id="ENOG502TIWY">
    <property type="taxonomic scope" value="Eukaryota"/>
</dbReference>
<evidence type="ECO:0000313" key="4">
    <source>
        <dbReference type="WormBase" id="F13A2.4"/>
    </source>
</evidence>
<dbReference type="PaxDb" id="6239-F13A2.4"/>
<accession>O16893</accession>
<protein>
    <submittedName>
        <fullName evidence="2">Gag-pol polyprotein</fullName>
    </submittedName>
</protein>
<dbReference type="AGR" id="WB:WBGene00017413"/>
<dbReference type="OrthoDB" id="5849549at2759"/>
<dbReference type="SMR" id="O16893"/>
<keyword evidence="3" id="KW-1185">Reference proteome</keyword>
<dbReference type="KEGG" id="cel:CELE_F13A2.4"/>
<name>O16893_CAEEL</name>
<dbReference type="OMA" id="WTEEVVM"/>
<dbReference type="HOGENOM" id="CLU_1950734_0_0_1"/>
<sequence length="129" mass="14443">MTSETAAQFGIVPNLAHQSAEERARDAPRLPFLMKLNLLVEARGITSFEDLLQAKTEVEKELEVGKQKDLAEDKENDVESEERLPEEPKAKKAKKSPKIKGFPNLVRRNARRGMGVLGGETWTEEIVMG</sequence>
<feature type="region of interest" description="Disordered" evidence="1">
    <location>
        <begin position="62"/>
        <end position="102"/>
    </location>
</feature>
<evidence type="ECO:0000256" key="1">
    <source>
        <dbReference type="SAM" id="MobiDB-lite"/>
    </source>
</evidence>
<dbReference type="WormBase" id="F13A2.4">
    <property type="protein sequence ID" value="CE09366"/>
    <property type="gene ID" value="WBGene00017413"/>
</dbReference>
<evidence type="ECO:0000313" key="2">
    <source>
        <dbReference type="EMBL" id="CCD69366.1"/>
    </source>
</evidence>
<dbReference type="Proteomes" id="UP000001940">
    <property type="component" value="Chromosome V"/>
</dbReference>
<dbReference type="AlphaFoldDB" id="O16893"/>
<dbReference type="FunCoup" id="O16893">
    <property type="interactions" value="105"/>
</dbReference>
<evidence type="ECO:0000313" key="3">
    <source>
        <dbReference type="Proteomes" id="UP000001940"/>
    </source>
</evidence>
<dbReference type="RefSeq" id="NP_504210.1">
    <property type="nucleotide sequence ID" value="NM_071809.3"/>
</dbReference>
<dbReference type="Bgee" id="WBGene00017413">
    <property type="expression patterns" value="Expressed in germ line (C elegans) and 3 other cell types or tissues"/>
</dbReference>
<dbReference type="GeneID" id="184395"/>
<dbReference type="CTD" id="184395"/>
<feature type="compositionally biased region" description="Basic and acidic residues" evidence="1">
    <location>
        <begin position="62"/>
        <end position="73"/>
    </location>
</feature>
<gene>
    <name evidence="2" type="ORF">CELE_F13A2.4</name>
    <name evidence="2 4" type="ORF">F13A2.4</name>
</gene>